<feature type="region of interest" description="Disordered" evidence="1">
    <location>
        <begin position="587"/>
        <end position="645"/>
    </location>
</feature>
<feature type="compositionally biased region" description="Low complexity" evidence="1">
    <location>
        <begin position="436"/>
        <end position="445"/>
    </location>
</feature>
<evidence type="ECO:0000256" key="1">
    <source>
        <dbReference type="SAM" id="MobiDB-lite"/>
    </source>
</evidence>
<evidence type="ECO:0000313" key="2">
    <source>
        <dbReference type="EMBL" id="KKA28213.1"/>
    </source>
</evidence>
<feature type="compositionally biased region" description="Pro residues" evidence="1">
    <location>
        <begin position="1103"/>
        <end position="1113"/>
    </location>
</feature>
<sequence length="1462" mass="154730">MPPPSAHSNATSTARALRAPRIYAYSSASASEDEPSAATTTATATTTTTPTSSSSSSATTTPASSSASSKSKIRPRRDASEPVAVRKPLATSTNSSNGVGPRLPSTLARRRSALAQDVPHINTRVSPVPAPRRPSHSPHNSNASISTIPRPTSPHIYPELDRWPRHTRHASAASPSNDPDVPFRLTTDLPPPPTPGLLSGTSSQVSASPSTRFSESPGPWPWSAGSMNNMLASPYSRDTTPTSLVSQSPSSVGVVRFATTARKASLKPRPKLSIPCPSPPPRKSSYKFIRPRDREPVTSPTSPPVSMVTRPGRSSAEARRSISAPIRPAATTTPTTATPNSPTPNSATATPNPTTATTNTTSVITSNASNGLTAYSAAPRRPSRDGIPDITGIHEPPRVIHSNLTSSHMRSGSDSAAAVAGLGMTSTPERLRKPKPATSPKTAAPAPRPIPCEPTPPKRLRTPSPVVATSSRFAFFGKKKTTDAPAPAPREKLLHRKGPAAGTGHEGYGRLGAVRRRSGSLTNIFRGPSSSQESLPVDTFLLDRMSPVVISGGEVVKNHNDALSQNSSSTSLAVEFNVFQPSFSTPAIRPSAIPHSGRRPSDSSDSEVMAAQSALAFRKQQRQKACDSRRISPKPPTSPLLDSVESNIDAVFSDESSAMDAGSTATAVSSASSASATCAPAATPAPAASASTLTTALVPATSAEPKHNTHGLKAGPKKLTKRPRSPRRWNPFSSRTNAAKKAQPTSPVPAAVEVVPARKVAYYMLDSTESDGPADVPEPLNVHAVRDVLRGADVQLPDTVDATPAPDPAILEPPVPPFGSWSSNSSPVLPQPSTMDSLAPTPGSRLRQVGRIPKVISSRNATDSERRPEPVPVLPLGIPPSFSRPFNRASFHAAMKTHRSSYIPTPAVANSIAALTQSPPLGTPDLVTDSTSCTTLNGSPVREQTVEVRGQPEFIRFSPRKSSSTSATTESWLYSFVSDIVAVQPAPDAPLGEDEVWDEYDDFLCPAAYTPAEFPAGGLPIELFDDEEIAPLSATSSKGSPFHLEAYRTELPSAARLTQTSSTSSTDMTERLRTIFAPKPPPTAQSSYSPVTAQLPPAALKPASPPPTTPLPSPNARFSVTTASSCRTSDSSGSDSPLAQVNLRVGSMTVSKWLTFGHVMFSPARDQLLTQPPSSLSAMLSPSRSTPASMPSASSAHSSPSVLVLDGLGNDDWSFYAAETYPGASFFNLSPRAPIPADRRASTGFPLSPANHHQIQYTSLQHKLPFGADTFVAAIVRFPSAAPEAHLRNLVSEVRRVLVPGGYIELSILDMDLNNMGNRGRRAVRRLKEQLREKNPETELGSTADTLLRLLNSRSFSEIKFCRVGIPVGEAKRGKRDTRSLAEMMSDEGPGADESITKMVSRVGRWWYARCYEGAGSGGGGEESMWRDGALLAECAEWGTSLKLMVCHARKPVDGLSRVASI</sequence>
<proteinExistence type="predicted"/>
<evidence type="ECO:0000313" key="3">
    <source>
        <dbReference type="Proteomes" id="UP000033483"/>
    </source>
</evidence>
<feature type="region of interest" description="Disordered" evidence="1">
    <location>
        <begin position="26"/>
        <end position="221"/>
    </location>
</feature>
<dbReference type="OrthoDB" id="5382952at2759"/>
<feature type="compositionally biased region" description="Polar residues" evidence="1">
    <location>
        <begin position="820"/>
        <end position="836"/>
    </location>
</feature>
<feature type="region of interest" description="Disordered" evidence="1">
    <location>
        <begin position="798"/>
        <end position="876"/>
    </location>
</feature>
<dbReference type="EMBL" id="LAEV01001406">
    <property type="protein sequence ID" value="KKA28213.1"/>
    <property type="molecule type" value="Genomic_DNA"/>
</dbReference>
<feature type="compositionally biased region" description="Polar residues" evidence="1">
    <location>
        <begin position="204"/>
        <end position="214"/>
    </location>
</feature>
<feature type="compositionally biased region" description="Low complexity" evidence="1">
    <location>
        <begin position="297"/>
        <end position="370"/>
    </location>
</feature>
<feature type="region of interest" description="Disordered" evidence="1">
    <location>
        <begin position="424"/>
        <end position="464"/>
    </location>
</feature>
<feature type="region of interest" description="Disordered" evidence="1">
    <location>
        <begin position="263"/>
        <end position="396"/>
    </location>
</feature>
<dbReference type="Proteomes" id="UP000033483">
    <property type="component" value="Unassembled WGS sequence"/>
</dbReference>
<comment type="caution">
    <text evidence="2">The sequence shown here is derived from an EMBL/GenBank/DDBJ whole genome shotgun (WGS) entry which is preliminary data.</text>
</comment>
<organism evidence="2 3">
    <name type="scientific">Thielaviopsis punctulata</name>
    <dbReference type="NCBI Taxonomy" id="72032"/>
    <lineage>
        <taxon>Eukaryota</taxon>
        <taxon>Fungi</taxon>
        <taxon>Dikarya</taxon>
        <taxon>Ascomycota</taxon>
        <taxon>Pezizomycotina</taxon>
        <taxon>Sordariomycetes</taxon>
        <taxon>Hypocreomycetidae</taxon>
        <taxon>Microascales</taxon>
        <taxon>Ceratocystidaceae</taxon>
        <taxon>Thielaviopsis</taxon>
    </lineage>
</organism>
<feature type="compositionally biased region" description="Basic residues" evidence="1">
    <location>
        <begin position="715"/>
        <end position="727"/>
    </location>
</feature>
<feature type="compositionally biased region" description="Low complexity" evidence="1">
    <location>
        <begin position="26"/>
        <end position="69"/>
    </location>
</feature>
<feature type="compositionally biased region" description="Pro residues" evidence="1">
    <location>
        <begin position="805"/>
        <end position="817"/>
    </location>
</feature>
<feature type="region of interest" description="Disordered" evidence="1">
    <location>
        <begin position="1172"/>
        <end position="1197"/>
    </location>
</feature>
<keyword evidence="3" id="KW-1185">Reference proteome</keyword>
<reference evidence="2 3" key="1">
    <citation type="submission" date="2015-03" db="EMBL/GenBank/DDBJ databases">
        <authorList>
            <person name="Radwan O."/>
            <person name="Al-Naeli F.A."/>
            <person name="Rendon G.A."/>
            <person name="Fields C."/>
        </authorList>
    </citation>
    <scope>NUCLEOTIDE SEQUENCE [LARGE SCALE GENOMIC DNA]</scope>
    <source>
        <strain evidence="2">CR-DP1</strain>
    </source>
</reference>
<accession>A0A0F4ZE91</accession>
<feature type="compositionally biased region" description="Pro residues" evidence="1">
    <location>
        <begin position="446"/>
        <end position="457"/>
    </location>
</feature>
<evidence type="ECO:0008006" key="4">
    <source>
        <dbReference type="Google" id="ProtNLM"/>
    </source>
</evidence>
<gene>
    <name evidence="2" type="ORF">TD95_003324</name>
</gene>
<name>A0A0F4ZE91_9PEZI</name>
<feature type="region of interest" description="Disordered" evidence="1">
    <location>
        <begin position="701"/>
        <end position="748"/>
    </location>
</feature>
<feature type="region of interest" description="Disordered" evidence="1">
    <location>
        <begin position="1095"/>
        <end position="1137"/>
    </location>
</feature>
<feature type="compositionally biased region" description="Low complexity" evidence="1">
    <location>
        <begin position="1121"/>
        <end position="1136"/>
    </location>
</feature>
<protein>
    <recommendedName>
        <fullName evidence="4">Methyltransferase type 11 domain-containing protein</fullName>
    </recommendedName>
</protein>